<evidence type="ECO:0000313" key="3">
    <source>
        <dbReference type="Proteomes" id="UP000015105"/>
    </source>
</evidence>
<dbReference type="InterPro" id="IPR016197">
    <property type="entry name" value="Chromo-like_dom_sf"/>
</dbReference>
<dbReference type="Gramene" id="AET2Gv21057600.1">
    <property type="protein sequence ID" value="AET2Gv21057600.1"/>
    <property type="gene ID" value="AET2Gv21057600"/>
</dbReference>
<dbReference type="STRING" id="200361.A0A453D1W1"/>
<dbReference type="InterPro" id="IPR036397">
    <property type="entry name" value="RNaseH_sf"/>
</dbReference>
<dbReference type="InterPro" id="IPR056924">
    <property type="entry name" value="SH3_Tf2-1"/>
</dbReference>
<reference evidence="2" key="3">
    <citation type="journal article" date="2017" name="Nature">
        <title>Genome sequence of the progenitor of the wheat D genome Aegilops tauschii.</title>
        <authorList>
            <person name="Luo M.C."/>
            <person name="Gu Y.Q."/>
            <person name="Puiu D."/>
            <person name="Wang H."/>
            <person name="Twardziok S.O."/>
            <person name="Deal K.R."/>
            <person name="Huo N."/>
            <person name="Zhu T."/>
            <person name="Wang L."/>
            <person name="Wang Y."/>
            <person name="McGuire P.E."/>
            <person name="Liu S."/>
            <person name="Long H."/>
            <person name="Ramasamy R.K."/>
            <person name="Rodriguez J.C."/>
            <person name="Van S.L."/>
            <person name="Yuan L."/>
            <person name="Wang Z."/>
            <person name="Xia Z."/>
            <person name="Xiao L."/>
            <person name="Anderson O.D."/>
            <person name="Ouyang S."/>
            <person name="Liang Y."/>
            <person name="Zimin A.V."/>
            <person name="Pertea G."/>
            <person name="Qi P."/>
            <person name="Bennetzen J.L."/>
            <person name="Dai X."/>
            <person name="Dawson M.W."/>
            <person name="Muller H.G."/>
            <person name="Kugler K."/>
            <person name="Rivarola-Duarte L."/>
            <person name="Spannagl M."/>
            <person name="Mayer K.F.X."/>
            <person name="Lu F.H."/>
            <person name="Bevan M.W."/>
            <person name="Leroy P."/>
            <person name="Li P."/>
            <person name="You F.M."/>
            <person name="Sun Q."/>
            <person name="Liu Z."/>
            <person name="Lyons E."/>
            <person name="Wicker T."/>
            <person name="Salzberg S.L."/>
            <person name="Devos K.M."/>
            <person name="Dvorak J."/>
        </authorList>
    </citation>
    <scope>NUCLEOTIDE SEQUENCE [LARGE SCALE GENOMIC DNA]</scope>
    <source>
        <strain evidence="2">cv. AL8/78</strain>
    </source>
</reference>
<organism evidence="2 3">
    <name type="scientific">Aegilops tauschii subsp. strangulata</name>
    <name type="common">Goatgrass</name>
    <dbReference type="NCBI Taxonomy" id="200361"/>
    <lineage>
        <taxon>Eukaryota</taxon>
        <taxon>Viridiplantae</taxon>
        <taxon>Streptophyta</taxon>
        <taxon>Embryophyta</taxon>
        <taxon>Tracheophyta</taxon>
        <taxon>Spermatophyta</taxon>
        <taxon>Magnoliopsida</taxon>
        <taxon>Liliopsida</taxon>
        <taxon>Poales</taxon>
        <taxon>Poaceae</taxon>
        <taxon>BOP clade</taxon>
        <taxon>Pooideae</taxon>
        <taxon>Triticodae</taxon>
        <taxon>Triticeae</taxon>
        <taxon>Triticinae</taxon>
        <taxon>Aegilops</taxon>
    </lineage>
</organism>
<keyword evidence="3" id="KW-1185">Reference proteome</keyword>
<proteinExistence type="predicted"/>
<protein>
    <recommendedName>
        <fullName evidence="1">Tf2-1-like SH3-like domain-containing protein</fullName>
    </recommendedName>
</protein>
<reference evidence="3" key="2">
    <citation type="journal article" date="2017" name="Nat. Plants">
        <title>The Aegilops tauschii genome reveals multiple impacts of transposons.</title>
        <authorList>
            <person name="Zhao G."/>
            <person name="Zou C."/>
            <person name="Li K."/>
            <person name="Wang K."/>
            <person name="Li T."/>
            <person name="Gao L."/>
            <person name="Zhang X."/>
            <person name="Wang H."/>
            <person name="Yang Z."/>
            <person name="Liu X."/>
            <person name="Jiang W."/>
            <person name="Mao L."/>
            <person name="Kong X."/>
            <person name="Jiao Y."/>
            <person name="Jia J."/>
        </authorList>
    </citation>
    <scope>NUCLEOTIDE SEQUENCE [LARGE SCALE GENOMIC DNA]</scope>
    <source>
        <strain evidence="3">cv. AL8/78</strain>
    </source>
</reference>
<dbReference type="Gene3D" id="3.30.420.10">
    <property type="entry name" value="Ribonuclease H-like superfamily/Ribonuclease H"/>
    <property type="match status" value="1"/>
</dbReference>
<evidence type="ECO:0000313" key="2">
    <source>
        <dbReference type="EnsemblPlants" id="AET2Gv21057600.1"/>
    </source>
</evidence>
<dbReference type="Pfam" id="PF24626">
    <property type="entry name" value="SH3_Tf2-1"/>
    <property type="match status" value="1"/>
</dbReference>
<dbReference type="PANTHER" id="PTHR46148:SF52">
    <property type="entry name" value="OS04G0603800 PROTEIN"/>
    <property type="match status" value="1"/>
</dbReference>
<sequence>MYLRCAVHDAPKQWRRWLSGAEFWYNPSHHASLKSSPFKALYGREPNLGGLPGASFTLPADAPPDEIDWANHTALLRAQLERAQARFKKQADRHRAEHAFDVGEQVLLKLQPYAQSSVANRPCKKLAFKFFGPFTVLERVGNLAYRLQLPPDSRIYPVFHVSQLKPFVPDYTPVFAELPKIPDLTADDRAPVAILDPRMMKKGNAPVVQVQVQWSSMAPSAATWEDYTVLRQRYPNAQLWADEEAALLIDHSSGLKMQVQTLNPQPQDLVTRLTGPSYRSRSFCPLLPHASSHLLSSFSSHPDPLTPFSLRSGHRGVTCRDL</sequence>
<dbReference type="AlphaFoldDB" id="A0A453D1W1"/>
<reference evidence="2" key="5">
    <citation type="journal article" date="2021" name="G3 (Bethesda)">
        <title>Aegilops tauschii genome assembly Aet v5.0 features greater sequence contiguity and improved annotation.</title>
        <authorList>
            <person name="Wang L."/>
            <person name="Zhu T."/>
            <person name="Rodriguez J.C."/>
            <person name="Deal K.R."/>
            <person name="Dubcovsky J."/>
            <person name="McGuire P.E."/>
            <person name="Lux T."/>
            <person name="Spannagl M."/>
            <person name="Mayer K.F.X."/>
            <person name="Baldrich P."/>
            <person name="Meyers B.C."/>
            <person name="Huo N."/>
            <person name="Gu Y.Q."/>
            <person name="Zhou H."/>
            <person name="Devos K.M."/>
            <person name="Bennetzen J.L."/>
            <person name="Unver T."/>
            <person name="Budak H."/>
            <person name="Gulick P.J."/>
            <person name="Galiba G."/>
            <person name="Kalapos B."/>
            <person name="Nelson D.R."/>
            <person name="Li P."/>
            <person name="You F.M."/>
            <person name="Luo M.C."/>
            <person name="Dvorak J."/>
        </authorList>
    </citation>
    <scope>NUCLEOTIDE SEQUENCE [LARGE SCALE GENOMIC DNA]</scope>
    <source>
        <strain evidence="2">cv. AL8/78</strain>
    </source>
</reference>
<reference evidence="2" key="4">
    <citation type="submission" date="2019-03" db="UniProtKB">
        <authorList>
            <consortium name="EnsemblPlants"/>
        </authorList>
    </citation>
    <scope>IDENTIFICATION</scope>
</reference>
<accession>A0A453D1W1</accession>
<dbReference type="SUPFAM" id="SSF54160">
    <property type="entry name" value="Chromo domain-like"/>
    <property type="match status" value="1"/>
</dbReference>
<name>A0A453D1W1_AEGTS</name>
<dbReference type="Proteomes" id="UP000015105">
    <property type="component" value="Chromosome 2D"/>
</dbReference>
<dbReference type="EnsemblPlants" id="AET2Gv21057600.1">
    <property type="protein sequence ID" value="AET2Gv21057600.1"/>
    <property type="gene ID" value="AET2Gv21057600"/>
</dbReference>
<reference evidence="3" key="1">
    <citation type="journal article" date="2014" name="Science">
        <title>Ancient hybridizations among the ancestral genomes of bread wheat.</title>
        <authorList>
            <consortium name="International Wheat Genome Sequencing Consortium,"/>
            <person name="Marcussen T."/>
            <person name="Sandve S.R."/>
            <person name="Heier L."/>
            <person name="Spannagl M."/>
            <person name="Pfeifer M."/>
            <person name="Jakobsen K.S."/>
            <person name="Wulff B.B."/>
            <person name="Steuernagel B."/>
            <person name="Mayer K.F."/>
            <person name="Olsen O.A."/>
        </authorList>
    </citation>
    <scope>NUCLEOTIDE SEQUENCE [LARGE SCALE GENOMIC DNA]</scope>
    <source>
        <strain evidence="3">cv. AL8/78</strain>
    </source>
</reference>
<evidence type="ECO:0000259" key="1">
    <source>
        <dbReference type="Pfam" id="PF24626"/>
    </source>
</evidence>
<dbReference type="GO" id="GO:0003676">
    <property type="term" value="F:nucleic acid binding"/>
    <property type="evidence" value="ECO:0007669"/>
    <property type="project" value="InterPro"/>
</dbReference>
<dbReference type="PANTHER" id="PTHR46148">
    <property type="entry name" value="CHROMO DOMAIN-CONTAINING PROTEIN"/>
    <property type="match status" value="1"/>
</dbReference>
<feature type="domain" description="Tf2-1-like SH3-like" evidence="1">
    <location>
        <begin position="103"/>
        <end position="168"/>
    </location>
</feature>